<evidence type="ECO:0000313" key="2">
    <source>
        <dbReference type="Proteomes" id="UP000478052"/>
    </source>
</evidence>
<keyword evidence="2" id="KW-1185">Reference proteome</keyword>
<feature type="non-terminal residue" evidence="1">
    <location>
        <position position="336"/>
    </location>
</feature>
<dbReference type="EMBL" id="VUJU01008788">
    <property type="protein sequence ID" value="KAF0725791.1"/>
    <property type="molecule type" value="Genomic_DNA"/>
</dbReference>
<dbReference type="AlphaFoldDB" id="A0A6G0WEJ3"/>
<proteinExistence type="predicted"/>
<sequence>MRQSRRGRKPKVDYDSVFEILSKKAKHILDSNGVLSPYSSSIWNTISDELKRKISAESLYINVLQDRHSWKTKLLNILGITIHQSPPEIEEDVLESSTNLDIKSDSDFDGNLMTFKFDIPYIEYIKMKPVGVRYGKTDKPFTVLKQGIWTNIINDYFLKNYKLPCTFIYKRCRVAKDVYRSKHYLEFKGRCKDCLSEMVGWADKEPLEGFPLSLTVVTKDTRDKFAEHISKRQLNGSKRFDVGKNLSTSCASNWQRNEVSSMDFGDKLPPNIYSKQVLRKCKQEYNDYILGINEKCPIKSLIELKHGKFSGSIHTISADKFFIHYWTPYQLVVYKH</sequence>
<gene>
    <name evidence="1" type="ORF">FWK35_00023564</name>
</gene>
<dbReference type="OrthoDB" id="10055366at2759"/>
<comment type="caution">
    <text evidence="1">The sequence shown here is derived from an EMBL/GenBank/DDBJ whole genome shotgun (WGS) entry which is preliminary data.</text>
</comment>
<accession>A0A6G0WEJ3</accession>
<name>A0A6G0WEJ3_APHCR</name>
<dbReference type="Proteomes" id="UP000478052">
    <property type="component" value="Unassembled WGS sequence"/>
</dbReference>
<protein>
    <submittedName>
        <fullName evidence="1">Uncharacterized protein</fullName>
    </submittedName>
</protein>
<organism evidence="1 2">
    <name type="scientific">Aphis craccivora</name>
    <name type="common">Cowpea aphid</name>
    <dbReference type="NCBI Taxonomy" id="307492"/>
    <lineage>
        <taxon>Eukaryota</taxon>
        <taxon>Metazoa</taxon>
        <taxon>Ecdysozoa</taxon>
        <taxon>Arthropoda</taxon>
        <taxon>Hexapoda</taxon>
        <taxon>Insecta</taxon>
        <taxon>Pterygota</taxon>
        <taxon>Neoptera</taxon>
        <taxon>Paraneoptera</taxon>
        <taxon>Hemiptera</taxon>
        <taxon>Sternorrhyncha</taxon>
        <taxon>Aphidomorpha</taxon>
        <taxon>Aphidoidea</taxon>
        <taxon>Aphididae</taxon>
        <taxon>Aphidini</taxon>
        <taxon>Aphis</taxon>
        <taxon>Aphis</taxon>
    </lineage>
</organism>
<evidence type="ECO:0000313" key="1">
    <source>
        <dbReference type="EMBL" id="KAF0725791.1"/>
    </source>
</evidence>
<reference evidence="1 2" key="1">
    <citation type="submission" date="2019-08" db="EMBL/GenBank/DDBJ databases">
        <title>Whole genome of Aphis craccivora.</title>
        <authorList>
            <person name="Voronova N.V."/>
            <person name="Shulinski R.S."/>
            <person name="Bandarenka Y.V."/>
            <person name="Zhorov D.G."/>
            <person name="Warner D."/>
        </authorList>
    </citation>
    <scope>NUCLEOTIDE SEQUENCE [LARGE SCALE GENOMIC DNA]</scope>
    <source>
        <strain evidence="1">180601</strain>
        <tissue evidence="1">Whole Body</tissue>
    </source>
</reference>